<evidence type="ECO:0000313" key="18">
    <source>
        <dbReference type="Ensembl" id="ENSACAP00000001407.3"/>
    </source>
</evidence>
<dbReference type="InterPro" id="IPR049139">
    <property type="entry name" value="TERT_C"/>
</dbReference>
<dbReference type="FunFam" id="1.10.357.90:FF:000001">
    <property type="entry name" value="Telomerase reverse transcriptase"/>
    <property type="match status" value="1"/>
</dbReference>
<feature type="domain" description="Reverse transcriptase" evidence="17">
    <location>
        <begin position="807"/>
        <end position="1144"/>
    </location>
</feature>
<dbReference type="InterPro" id="IPR043502">
    <property type="entry name" value="DNA/RNA_pol_sf"/>
</dbReference>
<keyword evidence="8 15" id="KW-0460">Magnesium</keyword>
<dbReference type="GO" id="GO:0016607">
    <property type="term" value="C:nuclear speck"/>
    <property type="evidence" value="ECO:0007669"/>
    <property type="project" value="Ensembl"/>
</dbReference>
<evidence type="ECO:0000256" key="12">
    <source>
        <dbReference type="ARBA" id="ARBA00023274"/>
    </source>
</evidence>
<evidence type="ECO:0000256" key="11">
    <source>
        <dbReference type="ARBA" id="ARBA00023242"/>
    </source>
</evidence>
<dbReference type="EC" id="2.7.7.49" evidence="2 15"/>
<dbReference type="InterPro" id="IPR021891">
    <property type="entry name" value="Telomerase_RBD"/>
</dbReference>
<dbReference type="GO" id="GO:0000781">
    <property type="term" value="C:chromosome, telomeric region"/>
    <property type="evidence" value="ECO:0007669"/>
    <property type="project" value="UniProtKB-SubCell"/>
</dbReference>
<dbReference type="FunFam" id="3.30.70.2630:FF:000001">
    <property type="entry name" value="Telomerase reverse transcriptase"/>
    <property type="match status" value="1"/>
</dbReference>
<evidence type="ECO:0000256" key="13">
    <source>
        <dbReference type="ARBA" id="ARBA00032044"/>
    </source>
</evidence>
<dbReference type="PRINTS" id="PR01365">
    <property type="entry name" value="TELOMERASERT"/>
</dbReference>
<dbReference type="GO" id="GO:0070034">
    <property type="term" value="F:telomerase RNA binding"/>
    <property type="evidence" value="ECO:0000318"/>
    <property type="project" value="GO_Central"/>
</dbReference>
<feature type="compositionally biased region" description="Low complexity" evidence="16">
    <location>
        <begin position="1"/>
        <end position="11"/>
    </location>
</feature>
<dbReference type="InParanoid" id="G1K9H7"/>
<dbReference type="GO" id="GO:0140745">
    <property type="term" value="P:siRNA transcription"/>
    <property type="evidence" value="ECO:0007669"/>
    <property type="project" value="Ensembl"/>
</dbReference>
<dbReference type="GO" id="GO:0022616">
    <property type="term" value="P:DNA strand elongation"/>
    <property type="evidence" value="ECO:0007669"/>
    <property type="project" value="Ensembl"/>
</dbReference>
<evidence type="ECO:0000256" key="16">
    <source>
        <dbReference type="SAM" id="MobiDB-lite"/>
    </source>
</evidence>
<dbReference type="OrthoDB" id="289721at2759"/>
<dbReference type="GO" id="GO:0071456">
    <property type="term" value="P:cellular response to hypoxia"/>
    <property type="evidence" value="ECO:0007669"/>
    <property type="project" value="Ensembl"/>
</dbReference>
<dbReference type="CDD" id="cd01648">
    <property type="entry name" value="TERT"/>
    <property type="match status" value="1"/>
</dbReference>
<keyword evidence="19" id="KW-1185">Reference proteome</keyword>
<evidence type="ECO:0000256" key="1">
    <source>
        <dbReference type="ARBA" id="ARBA00008001"/>
    </source>
</evidence>
<dbReference type="CTD" id="7015"/>
<dbReference type="GO" id="GO:0070200">
    <property type="term" value="P:establishment of protein localization to telomere"/>
    <property type="evidence" value="ECO:0007669"/>
    <property type="project" value="Ensembl"/>
</dbReference>
<feature type="compositionally biased region" description="Low complexity" evidence="16">
    <location>
        <begin position="456"/>
        <end position="465"/>
    </location>
</feature>
<dbReference type="GO" id="GO:1990572">
    <property type="term" value="C:TERT-RMRP complex"/>
    <property type="evidence" value="ECO:0007669"/>
    <property type="project" value="Ensembl"/>
</dbReference>
<gene>
    <name evidence="18" type="primary">TERT</name>
</gene>
<dbReference type="GO" id="GO:1904751">
    <property type="term" value="P:positive regulation of protein localization to nucleolus"/>
    <property type="evidence" value="ECO:0007669"/>
    <property type="project" value="Ensembl"/>
</dbReference>
<dbReference type="GO" id="GO:0000049">
    <property type="term" value="F:tRNA binding"/>
    <property type="evidence" value="ECO:0007669"/>
    <property type="project" value="Ensembl"/>
</dbReference>
<comment type="subcellular location">
    <subcellularLocation>
        <location evidence="15">Nucleus</location>
    </subcellularLocation>
    <subcellularLocation>
        <location evidence="15">Chromosome</location>
        <location evidence="15">Telomere</location>
    </subcellularLocation>
</comment>
<dbReference type="HOGENOM" id="CLU_001996_2_0_1"/>
<comment type="similarity">
    <text evidence="1 15">Belongs to the reverse transcriptase family. Telomerase subfamily.</text>
</comment>
<evidence type="ECO:0000313" key="19">
    <source>
        <dbReference type="Proteomes" id="UP000001646"/>
    </source>
</evidence>
<dbReference type="GO" id="GO:0006606">
    <property type="term" value="P:protein import into nucleus"/>
    <property type="evidence" value="ECO:0007669"/>
    <property type="project" value="Ensembl"/>
</dbReference>
<dbReference type="PANTHER" id="PTHR12066">
    <property type="entry name" value="TELOMERASE REVERSE TRANSCRIPTASE"/>
    <property type="match status" value="1"/>
</dbReference>
<dbReference type="InterPro" id="IPR000477">
    <property type="entry name" value="RT_dom"/>
</dbReference>
<keyword evidence="5 15" id="KW-0808">Transferase</keyword>
<dbReference type="GO" id="GO:0030422">
    <property type="term" value="P:siRNA processing"/>
    <property type="evidence" value="ECO:0007669"/>
    <property type="project" value="Ensembl"/>
</dbReference>
<feature type="region of interest" description="Disordered" evidence="16">
    <location>
        <begin position="418"/>
        <end position="465"/>
    </location>
</feature>
<dbReference type="GO" id="GO:0030177">
    <property type="term" value="P:positive regulation of Wnt signaling pathway"/>
    <property type="evidence" value="ECO:0007669"/>
    <property type="project" value="Ensembl"/>
</dbReference>
<evidence type="ECO:0000256" key="14">
    <source>
        <dbReference type="ARBA" id="ARBA00048173"/>
    </source>
</evidence>
<keyword evidence="9 15" id="KW-0779">Telomere</keyword>
<feature type="region of interest" description="Disordered" evidence="16">
    <location>
        <begin position="1"/>
        <end position="25"/>
    </location>
</feature>
<dbReference type="GO" id="GO:0005829">
    <property type="term" value="C:cytosol"/>
    <property type="evidence" value="ECO:0007669"/>
    <property type="project" value="Ensembl"/>
</dbReference>
<dbReference type="GeneID" id="103278585"/>
<dbReference type="SUPFAM" id="SSF56672">
    <property type="entry name" value="DNA/RNA polymerases"/>
    <property type="match status" value="1"/>
</dbReference>
<dbReference type="GO" id="GO:0046326">
    <property type="term" value="P:positive regulation of D-glucose import"/>
    <property type="evidence" value="ECO:0007669"/>
    <property type="project" value="Ensembl"/>
</dbReference>
<dbReference type="GO" id="GO:0031647">
    <property type="term" value="P:regulation of protein stability"/>
    <property type="evidence" value="ECO:0007669"/>
    <property type="project" value="Ensembl"/>
</dbReference>
<reference evidence="18" key="2">
    <citation type="submission" date="2025-08" db="UniProtKB">
        <authorList>
            <consortium name="Ensembl"/>
        </authorList>
    </citation>
    <scope>IDENTIFICATION</scope>
</reference>
<dbReference type="GO" id="GO:2000773">
    <property type="term" value="P:negative regulation of cellular senescence"/>
    <property type="evidence" value="ECO:0007669"/>
    <property type="project" value="Ensembl"/>
</dbReference>
<dbReference type="Gene3D" id="3.30.70.2630">
    <property type="match status" value="1"/>
</dbReference>
<dbReference type="GO" id="GO:2000648">
    <property type="term" value="P:positive regulation of stem cell proliferation"/>
    <property type="evidence" value="ECO:0007669"/>
    <property type="project" value="Ensembl"/>
</dbReference>
<dbReference type="GO" id="GO:0003720">
    <property type="term" value="F:telomerase activity"/>
    <property type="evidence" value="ECO:0000318"/>
    <property type="project" value="GO_Central"/>
</dbReference>
<evidence type="ECO:0000256" key="4">
    <source>
        <dbReference type="ARBA" id="ARBA00022454"/>
    </source>
</evidence>
<dbReference type="GO" id="GO:0090399">
    <property type="term" value="P:replicative senescence"/>
    <property type="evidence" value="ECO:0007669"/>
    <property type="project" value="Ensembl"/>
</dbReference>
<feature type="compositionally biased region" description="Basic and acidic residues" evidence="16">
    <location>
        <begin position="418"/>
        <end position="430"/>
    </location>
</feature>
<dbReference type="GO" id="GO:0051087">
    <property type="term" value="F:protein-folding chaperone binding"/>
    <property type="evidence" value="ECO:0007669"/>
    <property type="project" value="Ensembl"/>
</dbReference>
<evidence type="ECO:0000256" key="10">
    <source>
        <dbReference type="ARBA" id="ARBA00022918"/>
    </source>
</evidence>
<dbReference type="STRING" id="28377.ENSACAP00000001407"/>
<dbReference type="PROSITE" id="PS50878">
    <property type="entry name" value="RT_POL"/>
    <property type="match status" value="1"/>
</dbReference>
<dbReference type="GO" id="GO:0005886">
    <property type="term" value="C:plasma membrane"/>
    <property type="evidence" value="ECO:0007669"/>
    <property type="project" value="Ensembl"/>
</dbReference>
<dbReference type="RefSeq" id="XP_008107091.1">
    <property type="nucleotide sequence ID" value="XM_008108884.3"/>
</dbReference>
<comment type="function">
    <text evidence="15">Telomerase is a ribonucleoprotein enzyme essential for the replication of chromosome termini in most eukaryotes. It elongates telomeres. It is a reverse transcriptase that adds simple sequence repeats to chromosome ends by copying a template sequence within the RNA component of the enzyme.</text>
</comment>
<dbReference type="GO" id="GO:0042645">
    <property type="term" value="C:mitochondrial nucleoid"/>
    <property type="evidence" value="ECO:0007669"/>
    <property type="project" value="Ensembl"/>
</dbReference>
<dbReference type="Pfam" id="PF00078">
    <property type="entry name" value="RVT_1"/>
    <property type="match status" value="1"/>
</dbReference>
<proteinExistence type="inferred from homology"/>
<dbReference type="GeneTree" id="ENSGT00390000018531"/>
<dbReference type="eggNOG" id="KOG1005">
    <property type="taxonomic scope" value="Eukaryota"/>
</dbReference>
<keyword evidence="7 15" id="KW-0479">Metal-binding</keyword>
<evidence type="ECO:0000256" key="5">
    <source>
        <dbReference type="ARBA" id="ARBA00022679"/>
    </source>
</evidence>
<dbReference type="Pfam" id="PF12009">
    <property type="entry name" value="Telomerase_RBD"/>
    <property type="match status" value="1"/>
</dbReference>
<dbReference type="GO" id="GO:0042162">
    <property type="term" value="F:telomeric DNA binding"/>
    <property type="evidence" value="ECO:0000318"/>
    <property type="project" value="GO_Central"/>
</dbReference>
<evidence type="ECO:0000256" key="3">
    <source>
        <dbReference type="ARBA" id="ARBA00016182"/>
    </source>
</evidence>
<dbReference type="Gene3D" id="1.10.357.90">
    <property type="match status" value="1"/>
</dbReference>
<comment type="catalytic activity">
    <reaction evidence="14 15">
        <text>DNA(n) + a 2'-deoxyribonucleoside 5'-triphosphate = DNA(n+1) + diphosphate</text>
        <dbReference type="Rhea" id="RHEA:22508"/>
        <dbReference type="Rhea" id="RHEA-COMP:17339"/>
        <dbReference type="Rhea" id="RHEA-COMP:17340"/>
        <dbReference type="ChEBI" id="CHEBI:33019"/>
        <dbReference type="ChEBI" id="CHEBI:61560"/>
        <dbReference type="ChEBI" id="CHEBI:173112"/>
        <dbReference type="EC" id="2.7.7.49"/>
    </reaction>
</comment>
<dbReference type="Ensembl" id="ENSACAT00000001440.4">
    <property type="protein sequence ID" value="ENSACAP00000001407.3"/>
    <property type="gene ID" value="ENSACAG00000001261.4"/>
</dbReference>
<keyword evidence="11 15" id="KW-0539">Nucleus</keyword>
<evidence type="ECO:0000256" key="8">
    <source>
        <dbReference type="ARBA" id="ARBA00022842"/>
    </source>
</evidence>
<name>G1K9H7_ANOCA</name>
<dbReference type="Gene3D" id="1.10.132.70">
    <property type="match status" value="1"/>
</dbReference>
<dbReference type="SMART" id="SM00975">
    <property type="entry name" value="Telomerase_RBD"/>
    <property type="match status" value="1"/>
</dbReference>
<dbReference type="GO" id="GO:0005730">
    <property type="term" value="C:nucleolus"/>
    <property type="evidence" value="ECO:0007669"/>
    <property type="project" value="Ensembl"/>
</dbReference>
<evidence type="ECO:0000256" key="6">
    <source>
        <dbReference type="ARBA" id="ARBA00022695"/>
    </source>
</evidence>
<dbReference type="GO" id="GO:0042803">
    <property type="term" value="F:protein homodimerization activity"/>
    <property type="evidence" value="ECO:0007669"/>
    <property type="project" value="Ensembl"/>
</dbReference>
<dbReference type="GO" id="GO:0016605">
    <property type="term" value="C:PML body"/>
    <property type="evidence" value="ECO:0007669"/>
    <property type="project" value="Ensembl"/>
</dbReference>
<dbReference type="Proteomes" id="UP000001646">
    <property type="component" value="Chromosome 4"/>
</dbReference>
<dbReference type="GO" id="GO:0098680">
    <property type="term" value="F:template-free RNA nucleotidyltransferase"/>
    <property type="evidence" value="ECO:0007669"/>
    <property type="project" value="Ensembl"/>
</dbReference>
<keyword evidence="12" id="KW-0687">Ribonucleoprotein</keyword>
<dbReference type="GO" id="GO:0001223">
    <property type="term" value="F:transcription coactivator binding"/>
    <property type="evidence" value="ECO:0007669"/>
    <property type="project" value="Ensembl"/>
</dbReference>
<reference evidence="18" key="3">
    <citation type="submission" date="2025-09" db="UniProtKB">
        <authorList>
            <consortium name="Ensembl"/>
        </authorList>
    </citation>
    <scope>IDENTIFICATION</scope>
</reference>
<dbReference type="InterPro" id="IPR003545">
    <property type="entry name" value="Telomerase_RT"/>
</dbReference>
<dbReference type="PANTHER" id="PTHR12066:SF0">
    <property type="entry name" value="TELOMERASE REVERSE TRANSCRIPTASE"/>
    <property type="match status" value="1"/>
</dbReference>
<evidence type="ECO:0000259" key="17">
    <source>
        <dbReference type="PROSITE" id="PS50878"/>
    </source>
</evidence>
<dbReference type="GO" id="GO:0007004">
    <property type="term" value="P:telomere maintenance via telomerase"/>
    <property type="evidence" value="ECO:0000318"/>
    <property type="project" value="GO_Central"/>
</dbReference>
<evidence type="ECO:0000256" key="9">
    <source>
        <dbReference type="ARBA" id="ARBA00022895"/>
    </source>
</evidence>
<dbReference type="GO" id="GO:0003968">
    <property type="term" value="F:RNA-directed RNA polymerase activity"/>
    <property type="evidence" value="ECO:0007669"/>
    <property type="project" value="Ensembl"/>
</dbReference>
<dbReference type="GO" id="GO:0007005">
    <property type="term" value="P:mitochondrion organization"/>
    <property type="evidence" value="ECO:0007669"/>
    <property type="project" value="Ensembl"/>
</dbReference>
<evidence type="ECO:0000256" key="7">
    <source>
        <dbReference type="ARBA" id="ARBA00022723"/>
    </source>
</evidence>
<dbReference type="GO" id="GO:0046872">
    <property type="term" value="F:metal ion binding"/>
    <property type="evidence" value="ECO:0007669"/>
    <property type="project" value="UniProtKB-KW"/>
</dbReference>
<evidence type="ECO:0000256" key="2">
    <source>
        <dbReference type="ARBA" id="ARBA00012493"/>
    </source>
</evidence>
<keyword evidence="4 15" id="KW-0158">Chromosome</keyword>
<protein>
    <recommendedName>
        <fullName evidence="3 15">Telomerase reverse transcriptase</fullName>
        <ecNumber evidence="2 15">2.7.7.49</ecNumber>
    </recommendedName>
    <alternativeName>
        <fullName evidence="13 15">Telomerase catalytic subunit</fullName>
    </alternativeName>
</protein>
<dbReference type="Bgee" id="ENSACAG00000001261">
    <property type="expression patterns" value="Expressed in forelimb bud and 10 other cell types or tissues"/>
</dbReference>
<sequence>MQKIEGAAFPALLPPRPRRGGPGQAMRRSQVCRLLRGCFEEVLPLEAFVKRLQEKEAKAGGLPAEPLIQDGDPKCFRVLVERCLVGRPRGGKAPPPRLVFQQIFSQHDIIARVIRRICEKKKKNVLAFGYDLLDENHFPLPHMPNLYSYFPNNTTETICQSILWEKILNRVGDDFLMYILEHCSLFMLVPPSCCYQICGQPVYEIAFKDSTSFPKFLRQRYPGPKHSTLSGYLRRRRFSSYKQHTARGNRKKWHPRRKLGSKANNILEGSYQQSLLIQTVKQNFTVSASECPESKQRTSECKSLTTRSLKRKWKGHYEMSAKRMKIMKIEDGLQKETGNLVHTQSKHQLSLDGDNAASKSSTSFCLADQLTPVTSVLHSNECGEQISGVHVAHLDHRKSFLSSKTMTLVSGSKAHCEPSTKIDSVDRSTKQEGGIRSTQMVSAKGATARRDFRVHNSTSSEKSSDNTSFKRYSLLYCHRQLHECLPNSFVLNKLKGSPSGGQSLVEIVFFTSQIPKQLDSSNQSHSKRKKRLPKRYWQMRGLFQELLQKHAKCPYLGILKRNCPIWISDSIRYGTEEQACEEKVNQERRHSSQESQEANTIEYCPSSVTVGLGHFPRTSGASSRSCGETELGQKVPEEQPILDSSTSNFRGLLKQHSSHWQVYTFVRECLQRVVPAELWGSSYNKCRFYKNVKKFISLGKLATFSMQELMWKMRVNDCTWLRLSKGPGHFVPASEHHFRQDLMSKFFYWLMDSYVTELLRSFFYITETMFQKNLLFFFRKTVWSKLETIGLRNHLAKVHLHALSEEKIKNLQQEKYVPLASKLRFIPKTNGLRPVVRLDSVVGAKTFCEKIRERKVQLFKTQLKNLFSVLNYERIKNPALLGSSVFGKDDIFAAWKQFVLKILELNEEMPKFYFVKADVMGAYDSIPHDKLEEVVLQALSPNKKTITYSIRRYAVIIRTRNGLLRKYYRRHASTYKEFKPEMNHFVSHLQESTSLRNAVVVEQSISLKETSSHLSEFFSRLIRNSILKIKDSYYVQNCGIPQGSILSTLLCNMCYGDMENKLLRGIQKDGILMRLTDDFLLVTPHLTQAKTFLRTLAMGIPEYGFVINASKTVVNFSVDEDIPGLSGFKQLPSHCMFPWCGLLIDTQTLEVYCDYSSYSCTSIRSSLSFNSSVKAGVSMRNKLLDVLKLKCHSLFVDLQINSLRTVCINVYKILLLQAYRFHACVLQLPFDQKIKSNPSFFLGIISQTASCCFCILKTKHSGISSPLTYKAVQWLCYHAFSVKLAIHRVIYKCLLVPLAQSKKRLLQQMPEATVQLLKEVTEPSIYNDFKTILD</sequence>
<dbReference type="GO" id="GO:1902895">
    <property type="term" value="P:positive regulation of miRNA transcription"/>
    <property type="evidence" value="ECO:0007669"/>
    <property type="project" value="Ensembl"/>
</dbReference>
<dbReference type="GO" id="GO:0000333">
    <property type="term" value="C:telomerase catalytic core complex"/>
    <property type="evidence" value="ECO:0000318"/>
    <property type="project" value="GO_Central"/>
</dbReference>
<reference evidence="18 19" key="1">
    <citation type="submission" date="2009-12" db="EMBL/GenBank/DDBJ databases">
        <title>The Genome Sequence of Anolis carolinensis (Green Anole Lizard).</title>
        <authorList>
            <consortium name="The Genome Sequencing Platform"/>
            <person name="Di Palma F."/>
            <person name="Alfoldi J."/>
            <person name="Heiman D."/>
            <person name="Young S."/>
            <person name="Grabherr M."/>
            <person name="Johnson J."/>
            <person name="Lander E.S."/>
            <person name="Lindblad-Toh K."/>
        </authorList>
    </citation>
    <scope>NUCLEOTIDE SEQUENCE [LARGE SCALE GENOMIC DNA]</scope>
    <source>
        <strain evidence="18 19">JBL SC #1</strain>
    </source>
</reference>
<organism evidence="18 19">
    <name type="scientific">Anolis carolinensis</name>
    <name type="common">Green anole</name>
    <name type="synonym">American chameleon</name>
    <dbReference type="NCBI Taxonomy" id="28377"/>
    <lineage>
        <taxon>Eukaryota</taxon>
        <taxon>Metazoa</taxon>
        <taxon>Chordata</taxon>
        <taxon>Craniata</taxon>
        <taxon>Vertebrata</taxon>
        <taxon>Euteleostomi</taxon>
        <taxon>Lepidosauria</taxon>
        <taxon>Squamata</taxon>
        <taxon>Bifurcata</taxon>
        <taxon>Unidentata</taxon>
        <taxon>Episquamata</taxon>
        <taxon>Toxicofera</taxon>
        <taxon>Iguania</taxon>
        <taxon>Dactyloidae</taxon>
        <taxon>Anolis</taxon>
    </lineage>
</organism>
<keyword evidence="10 15" id="KW-0695">RNA-directed DNA polymerase</keyword>
<dbReference type="KEGG" id="acs:103278585"/>
<dbReference type="Pfam" id="PF21399">
    <property type="entry name" value="TERT_C"/>
    <property type="match status" value="1"/>
</dbReference>
<accession>G1K9H7</accession>
<dbReference type="GO" id="GO:2001240">
    <property type="term" value="P:negative regulation of extrinsic apoptotic signaling pathway in absence of ligand"/>
    <property type="evidence" value="ECO:0007669"/>
    <property type="project" value="Ensembl"/>
</dbReference>
<evidence type="ECO:0000256" key="15">
    <source>
        <dbReference type="RuleBase" id="RU365061"/>
    </source>
</evidence>
<keyword evidence="6 15" id="KW-0548">Nucleotidyltransferase</keyword>